<evidence type="ECO:0000313" key="4">
    <source>
        <dbReference type="EMBL" id="MFC4099689.1"/>
    </source>
</evidence>
<reference evidence="5" key="1">
    <citation type="journal article" date="2019" name="Int. J. Syst. Evol. Microbiol.">
        <title>The Global Catalogue of Microorganisms (GCM) 10K type strain sequencing project: providing services to taxonomists for standard genome sequencing and annotation.</title>
        <authorList>
            <consortium name="The Broad Institute Genomics Platform"/>
            <consortium name="The Broad Institute Genome Sequencing Center for Infectious Disease"/>
            <person name="Wu L."/>
            <person name="Ma J."/>
        </authorList>
    </citation>
    <scope>NUCLEOTIDE SEQUENCE [LARGE SCALE GENOMIC DNA]</scope>
    <source>
        <strain evidence="5">IBRC-M 10987</strain>
    </source>
</reference>
<evidence type="ECO:0000256" key="1">
    <source>
        <dbReference type="SAM" id="MobiDB-lite"/>
    </source>
</evidence>
<gene>
    <name evidence="4" type="ORF">ACFOZ8_08470</name>
</gene>
<evidence type="ECO:0000313" key="5">
    <source>
        <dbReference type="Proteomes" id="UP001595715"/>
    </source>
</evidence>
<feature type="region of interest" description="Disordered" evidence="1">
    <location>
        <begin position="203"/>
        <end position="258"/>
    </location>
</feature>
<dbReference type="EMBL" id="JBHSAM010000020">
    <property type="protein sequence ID" value="MFC4099689.1"/>
    <property type="molecule type" value="Genomic_DNA"/>
</dbReference>
<feature type="domain" description="SLH" evidence="3">
    <location>
        <begin position="149"/>
        <end position="209"/>
    </location>
</feature>
<dbReference type="InterPro" id="IPR051465">
    <property type="entry name" value="Cell_Envelope_Struct_Comp"/>
</dbReference>
<feature type="compositionally biased region" description="Gly residues" evidence="1">
    <location>
        <begin position="237"/>
        <end position="255"/>
    </location>
</feature>
<dbReference type="Proteomes" id="UP001595715">
    <property type="component" value="Unassembled WGS sequence"/>
</dbReference>
<evidence type="ECO:0000259" key="3">
    <source>
        <dbReference type="PROSITE" id="PS51272"/>
    </source>
</evidence>
<protein>
    <submittedName>
        <fullName evidence="4">S-layer homology domain-containing protein</fullName>
    </submittedName>
</protein>
<keyword evidence="2" id="KW-0732">Signal</keyword>
<feature type="signal peptide" evidence="2">
    <location>
        <begin position="1"/>
        <end position="25"/>
    </location>
</feature>
<feature type="chain" id="PRO_5045691710" evidence="2">
    <location>
        <begin position="26"/>
        <end position="1387"/>
    </location>
</feature>
<keyword evidence="5" id="KW-1185">Reference proteome</keyword>
<evidence type="ECO:0000256" key="2">
    <source>
        <dbReference type="SAM" id="SignalP"/>
    </source>
</evidence>
<proteinExistence type="predicted"/>
<dbReference type="InterPro" id="IPR001119">
    <property type="entry name" value="SLH_dom"/>
</dbReference>
<dbReference type="PANTHER" id="PTHR43308:SF5">
    <property type="entry name" value="S-LAYER PROTEIN _ PEPTIDOGLYCAN ENDO-BETA-N-ACETYLGLUCOSAMINIDASE"/>
    <property type="match status" value="1"/>
</dbReference>
<dbReference type="PANTHER" id="PTHR43308">
    <property type="entry name" value="OUTER MEMBRANE PROTEIN ALPHA-RELATED"/>
    <property type="match status" value="1"/>
</dbReference>
<comment type="caution">
    <text evidence="4">The sequence shown here is derived from an EMBL/GenBank/DDBJ whole genome shotgun (WGS) entry which is preliminary data.</text>
</comment>
<dbReference type="PROSITE" id="PS51272">
    <property type="entry name" value="SLH"/>
    <property type="match status" value="3"/>
</dbReference>
<dbReference type="Pfam" id="PF00395">
    <property type="entry name" value="SLH"/>
    <property type="match status" value="3"/>
</dbReference>
<sequence length="1387" mass="146267">MVRSKRIATFLIVCMLAMPVTSGYAAANGEPVDTKGHWAAGTLDKWSGNGWLKGTAEGELLPNRTITRAEVAALVNASFGFTDKSGAVFKDVRSGIWYADAVSIAAQAGFLQGSADGYFRPDAAITRQEFAVLIARLLDLGPADPPAHYKDAVNAPGWSKGAIGAVLKAGIMVGQTPDSFGLQKLATRAEAVVILDRALGKRTVQTEEQPADKPESAETEKPAVTAPQTPIPPAAGNGTGGGAPGGGNPGGGNSGGSPVSGPAEAYYAEAKTVLGGTAITLKTAPPYGTSLWYAPVGTTVFAEGPQQSVLRGNGVAKRIAAPEAAGTYRLYVVRGGTASAASFAALTVANTPNIEGTLKNKVGAAIESGELVLENHKGERFTANVAAGAFKLYLPAGDYRAVKLVHGDAESDLFARFSVKGGKLAVGTSLDLIVYASAEHNVNGEIRFDGAVGTDVDGIAEVAKEGSGNRYAVPVRDGRFVLYLPAGVYRVGGFRSSSGEWFAAPERVFVVEQNPSVIAVDLRRANITGGIIQANEQPAANGLVDIVSAGVGNRQYYHARVNNDGLFQVYLPDGPYKFYSYDNGVYSQPIGGSFFVQGGKVTEGGTTVKLPAANFSATIKQGERTVIEGSIWVGRSDGSSFAIPFKEGKLEAALQPGSYTVKAYRGDYGSYALNVPFEFTEGMKSVTLAVPAANVKVTFTGADGDQSGTLSIVNVHARETYSAPVLEGKVEAFLPDGEYALLYSGENGKLITLQQRITIKNGHAAQPEMTLPVPVANVKGTISGGGNAPFVRNIVIRSKSNPTDVYHPQIVDGRFDLYLPDGEYEVTGYSFNYYADFALSLAFKVEGGASPHVEIPEGKVKGTLHQKLTGIRISGANLLVRKVVGTNDQTYSIPVIDGKFEADLPDGDYRVVGYEDWGSYHLTTLVGGFTIKGGQSQTGPLLLIEEGSNVEGTLYSAEEWYTQVKLYVLNDQTQEQHYIEVRNNQFSAYLPDGSYTIQGYYDTASNRVVELGRPLAIQGGKPTEKPIVLSKDAVQRGTVKTAGGEAADAGKLRIKAAGENGTRYEVPVKADGTFFFNLPAGDYIAESYAGSAGNVDYALNVPFTIPQDGAGQPLALVITAAISGKVQGAAGESLPDGVLTLKDAAGKLVQIRVQHGVFHQPLTDGTYKAESYTVGKTSLKVNYTFEVKAGKADRELTIVPVANAIGGAFAADGTPWDGELFLTPSSPKEPFVELSVVNGLFAGQLKDGTYIIATLQNGDVYVPVMRTLVVSGGRVTDPAVLQLLVPTSPIPVGAQWTDGTSVNGLALIIQPRGSSAKMLLPIQDGQAELLLNNGMYDITGYLLVNDEKPKPFNLPFEIKEGELIPDPAAIQDGRAKADPFTVLLPKT</sequence>
<name>A0ABV8JZ76_9BACL</name>
<feature type="domain" description="SLH" evidence="3">
    <location>
        <begin position="85"/>
        <end position="148"/>
    </location>
</feature>
<organism evidence="4 5">
    <name type="scientific">Paenibacillus xanthanilyticus</name>
    <dbReference type="NCBI Taxonomy" id="1783531"/>
    <lineage>
        <taxon>Bacteria</taxon>
        <taxon>Bacillati</taxon>
        <taxon>Bacillota</taxon>
        <taxon>Bacilli</taxon>
        <taxon>Bacillales</taxon>
        <taxon>Paenibacillaceae</taxon>
        <taxon>Paenibacillus</taxon>
    </lineage>
</organism>
<feature type="compositionally biased region" description="Basic and acidic residues" evidence="1">
    <location>
        <begin position="210"/>
        <end position="221"/>
    </location>
</feature>
<dbReference type="RefSeq" id="WP_377718376.1">
    <property type="nucleotide sequence ID" value="NZ_JBHSAM010000020.1"/>
</dbReference>
<accession>A0ABV8JZ76</accession>
<feature type="domain" description="SLH" evidence="3">
    <location>
        <begin position="26"/>
        <end position="84"/>
    </location>
</feature>